<comment type="similarity">
    <text evidence="1 5">Belongs to the universal ribosomal protein uL4 family.</text>
</comment>
<evidence type="ECO:0000256" key="1">
    <source>
        <dbReference type="ARBA" id="ARBA00010528"/>
    </source>
</evidence>
<dbReference type="Gene3D" id="3.40.1370.10">
    <property type="match status" value="1"/>
</dbReference>
<dbReference type="EMBL" id="DTKL01000057">
    <property type="protein sequence ID" value="HGY94760.1"/>
    <property type="molecule type" value="Genomic_DNA"/>
</dbReference>
<gene>
    <name evidence="5" type="primary">rplD</name>
    <name evidence="6" type="ORF">ENW50_08790</name>
</gene>
<dbReference type="PANTHER" id="PTHR10746">
    <property type="entry name" value="50S RIBOSOMAL PROTEIN L4"/>
    <property type="match status" value="1"/>
</dbReference>
<evidence type="ECO:0000256" key="2">
    <source>
        <dbReference type="ARBA" id="ARBA00022980"/>
    </source>
</evidence>
<name>A0A7V4XTF7_9BACT</name>
<dbReference type="Pfam" id="PF00573">
    <property type="entry name" value="Ribosomal_L4"/>
    <property type="match status" value="1"/>
</dbReference>
<dbReference type="InterPro" id="IPR023574">
    <property type="entry name" value="Ribosomal_uL4_dom_sf"/>
</dbReference>
<accession>A0A7V4XTF7</accession>
<reference evidence="6" key="1">
    <citation type="journal article" date="2020" name="mSystems">
        <title>Genome- and Community-Level Interaction Insights into Carbon Utilization and Element Cycling Functions of Hydrothermarchaeota in Hydrothermal Sediment.</title>
        <authorList>
            <person name="Zhou Z."/>
            <person name="Liu Y."/>
            <person name="Xu W."/>
            <person name="Pan J."/>
            <person name="Luo Z.H."/>
            <person name="Li M."/>
        </authorList>
    </citation>
    <scope>NUCLEOTIDE SEQUENCE [LARGE SCALE GENOMIC DNA]</scope>
    <source>
        <strain evidence="6">SpSt-855</strain>
    </source>
</reference>
<keyword evidence="3 5" id="KW-0687">Ribonucleoprotein</keyword>
<dbReference type="GO" id="GO:1990904">
    <property type="term" value="C:ribonucleoprotein complex"/>
    <property type="evidence" value="ECO:0007669"/>
    <property type="project" value="UniProtKB-KW"/>
</dbReference>
<dbReference type="GO" id="GO:0003735">
    <property type="term" value="F:structural constituent of ribosome"/>
    <property type="evidence" value="ECO:0007669"/>
    <property type="project" value="InterPro"/>
</dbReference>
<evidence type="ECO:0000256" key="5">
    <source>
        <dbReference type="HAMAP-Rule" id="MF_01328"/>
    </source>
</evidence>
<dbReference type="AlphaFoldDB" id="A0A7V4XTF7"/>
<evidence type="ECO:0000256" key="4">
    <source>
        <dbReference type="ARBA" id="ARBA00035244"/>
    </source>
</evidence>
<dbReference type="SMR" id="A0A7V4XTF7"/>
<dbReference type="OMA" id="PQVHILE"/>
<organism evidence="6">
    <name type="scientific">Acidobacterium capsulatum</name>
    <dbReference type="NCBI Taxonomy" id="33075"/>
    <lineage>
        <taxon>Bacteria</taxon>
        <taxon>Pseudomonadati</taxon>
        <taxon>Acidobacteriota</taxon>
        <taxon>Terriglobia</taxon>
        <taxon>Terriglobales</taxon>
        <taxon>Acidobacteriaceae</taxon>
        <taxon>Acidobacterium</taxon>
    </lineage>
</organism>
<comment type="subunit">
    <text evidence="5">Part of the 50S ribosomal subunit.</text>
</comment>
<protein>
    <recommendedName>
        <fullName evidence="4 5">Large ribosomal subunit protein uL4</fullName>
    </recommendedName>
</protein>
<evidence type="ECO:0000256" key="3">
    <source>
        <dbReference type="ARBA" id="ARBA00023274"/>
    </source>
</evidence>
<proteinExistence type="inferred from homology"/>
<keyword evidence="5" id="KW-0699">rRNA-binding</keyword>
<keyword evidence="2 5" id="KW-0689">Ribosomal protein</keyword>
<comment type="function">
    <text evidence="5">Forms part of the polypeptide exit tunnel.</text>
</comment>
<comment type="caution">
    <text evidence="6">The sequence shown here is derived from an EMBL/GenBank/DDBJ whole genome shotgun (WGS) entry which is preliminary data.</text>
</comment>
<dbReference type="InterPro" id="IPR002136">
    <property type="entry name" value="Ribosomal_uL4"/>
</dbReference>
<dbReference type="HAMAP" id="MF_01328_B">
    <property type="entry name" value="Ribosomal_uL4_B"/>
    <property type="match status" value="1"/>
</dbReference>
<dbReference type="InterPro" id="IPR013005">
    <property type="entry name" value="Ribosomal_uL4-like"/>
</dbReference>
<dbReference type="GO" id="GO:0006412">
    <property type="term" value="P:translation"/>
    <property type="evidence" value="ECO:0007669"/>
    <property type="project" value="UniProtKB-UniRule"/>
</dbReference>
<dbReference type="PANTHER" id="PTHR10746:SF6">
    <property type="entry name" value="LARGE RIBOSOMAL SUBUNIT PROTEIN UL4M"/>
    <property type="match status" value="1"/>
</dbReference>
<keyword evidence="5" id="KW-0694">RNA-binding</keyword>
<dbReference type="GO" id="GO:0019843">
    <property type="term" value="F:rRNA binding"/>
    <property type="evidence" value="ECO:0007669"/>
    <property type="project" value="UniProtKB-UniRule"/>
</dbReference>
<sequence length="222" mass="24678">MANVDVLDLGGKKVGSLELADELFAPSEVNEALLWEAVKHYRASLRQGTHATKNKKLVSGSGKKLWKQKGTGRARVGSVRSPLWRHGGTVHGPQPRSYDYAFPKKKLMGALRSALAAKLADGKLIVVESFEVSEPKTKLYRTALDKLEANRSTLLVESSQSLTENLYLGARNLANVELVLNNEVHPYDLLRYERAIFSRAAIEKLQESLQKTVSRRRKAEVA</sequence>
<dbReference type="NCBIfam" id="TIGR03953">
    <property type="entry name" value="rplD_bact"/>
    <property type="match status" value="1"/>
</dbReference>
<comment type="function">
    <text evidence="5">One of the primary rRNA binding proteins, this protein initially binds near the 5'-end of the 23S rRNA. It is important during the early stages of 50S assembly. It makes multiple contacts with different domains of the 23S rRNA in the assembled 50S subunit and ribosome.</text>
</comment>
<evidence type="ECO:0000313" key="6">
    <source>
        <dbReference type="EMBL" id="HGY94760.1"/>
    </source>
</evidence>
<dbReference type="SUPFAM" id="SSF52166">
    <property type="entry name" value="Ribosomal protein L4"/>
    <property type="match status" value="1"/>
</dbReference>
<dbReference type="GO" id="GO:0005840">
    <property type="term" value="C:ribosome"/>
    <property type="evidence" value="ECO:0007669"/>
    <property type="project" value="UniProtKB-KW"/>
</dbReference>